<sequence>MGKLLRLAVQSKRQKLINRLIKSGVYKKNNKHLYEWTLSDLEKEYKHIETNDR</sequence>
<accession>A0ABZ2CIZ1</accession>
<dbReference type="EMBL" id="CP137640">
    <property type="protein sequence ID" value="WVX81064.1"/>
    <property type="molecule type" value="Genomic_DNA"/>
</dbReference>
<proteinExistence type="predicted"/>
<gene>
    <name evidence="1" type="ORF">R4Z09_28285</name>
</gene>
<dbReference type="RefSeq" id="WP_338449994.1">
    <property type="nucleotide sequence ID" value="NZ_CP137640.1"/>
</dbReference>
<name>A0ABZ2CIZ1_9BACI</name>
<organism evidence="1 2">
    <name type="scientific">Niallia oryzisoli</name>
    <dbReference type="NCBI Taxonomy" id="1737571"/>
    <lineage>
        <taxon>Bacteria</taxon>
        <taxon>Bacillati</taxon>
        <taxon>Bacillota</taxon>
        <taxon>Bacilli</taxon>
        <taxon>Bacillales</taxon>
        <taxon>Bacillaceae</taxon>
        <taxon>Niallia</taxon>
    </lineage>
</organism>
<keyword evidence="2" id="KW-1185">Reference proteome</keyword>
<evidence type="ECO:0000313" key="2">
    <source>
        <dbReference type="Proteomes" id="UP001357223"/>
    </source>
</evidence>
<reference evidence="1 2" key="1">
    <citation type="submission" date="2023-10" db="EMBL/GenBank/DDBJ databases">
        <title>Niallia locisalis sp.nov. isolated from a salt pond sample.</title>
        <authorList>
            <person name="Li X.-J."/>
            <person name="Dong L."/>
        </authorList>
    </citation>
    <scope>NUCLEOTIDE SEQUENCE [LARGE SCALE GENOMIC DNA]</scope>
    <source>
        <strain evidence="1 2">DSM 29761</strain>
    </source>
</reference>
<dbReference type="InterPro" id="IPR025072">
    <property type="entry name" value="Fur_reg_FbpA"/>
</dbReference>
<dbReference type="Proteomes" id="UP001357223">
    <property type="component" value="Chromosome"/>
</dbReference>
<evidence type="ECO:0000313" key="1">
    <source>
        <dbReference type="EMBL" id="WVX81064.1"/>
    </source>
</evidence>
<protein>
    <submittedName>
        <fullName evidence="1">Fur-regulated basic protein FbpA</fullName>
    </submittedName>
</protein>
<dbReference type="Pfam" id="PF13076">
    <property type="entry name" value="Fur_reg_FbpA"/>
    <property type="match status" value="1"/>
</dbReference>